<keyword evidence="2" id="KW-0067">ATP-binding</keyword>
<dbReference type="Gene3D" id="3.30.420.40">
    <property type="match status" value="2"/>
</dbReference>
<evidence type="ECO:0000313" key="4">
    <source>
        <dbReference type="EMBL" id="KAJ5077193.1"/>
    </source>
</evidence>
<dbReference type="Proteomes" id="UP001149090">
    <property type="component" value="Unassembled WGS sequence"/>
</dbReference>
<organism evidence="4 5">
    <name type="scientific">Anaeramoeba ignava</name>
    <name type="common">Anaerobic marine amoeba</name>
    <dbReference type="NCBI Taxonomy" id="1746090"/>
    <lineage>
        <taxon>Eukaryota</taxon>
        <taxon>Metamonada</taxon>
        <taxon>Anaeramoebidae</taxon>
        <taxon>Anaeramoeba</taxon>
    </lineage>
</organism>
<sequence>MFRLGLDIGGTLIKLVLIYKEEKDSQFQTKIFKIEETIKVEDFLKQLKKDPNFEWIFDLEKNDEKNDEKNNEKNVHLTGGGSIKYKNLLETYFEKNILFLDEISCLIKGIRYGVINFPNEIFQFSIQKNMKIFIENFLFEEPFIVVNFGSGVSLIKVNQGKVERIDGEGVGGATFLGLTRILCGVDSYEEICSIVNSSEKNNIDSKRIHLVVGDIFGSDYSAIGLNAEIVASWFGKMAVTNDWNNKQNWTTRNADVIEGILKMVCWNISHIAVLNGKIYNISKFIFTGAFVNDKLKTYHYIVDSLNYWSKGQHQAFFLNHGAYYCALGAAISDLENDQNN</sequence>
<dbReference type="GO" id="GO:0005634">
    <property type="term" value="C:nucleus"/>
    <property type="evidence" value="ECO:0007669"/>
    <property type="project" value="TreeGrafter"/>
</dbReference>
<keyword evidence="4" id="KW-0808">Transferase</keyword>
<dbReference type="PANTHER" id="PTHR12280">
    <property type="entry name" value="PANTOTHENATE KINASE"/>
    <property type="match status" value="1"/>
</dbReference>
<name>A0A9Q0LQN5_ANAIG</name>
<reference evidence="4" key="1">
    <citation type="submission" date="2022-10" db="EMBL/GenBank/DDBJ databases">
        <title>Novel sulphate-reducing endosymbionts in the free-living metamonad Anaeramoeba.</title>
        <authorList>
            <person name="Jerlstrom-Hultqvist J."/>
            <person name="Cepicka I."/>
            <person name="Gallot-Lavallee L."/>
            <person name="Salas-Leiva D."/>
            <person name="Curtis B.A."/>
            <person name="Zahonova K."/>
            <person name="Pipaliya S."/>
            <person name="Dacks J."/>
            <person name="Roger A.J."/>
        </authorList>
    </citation>
    <scope>NUCLEOTIDE SEQUENCE</scope>
    <source>
        <strain evidence="4">BMAN</strain>
    </source>
</reference>
<keyword evidence="3" id="KW-0173">Coenzyme A biosynthesis</keyword>
<dbReference type="InterPro" id="IPR043129">
    <property type="entry name" value="ATPase_NBD"/>
</dbReference>
<dbReference type="OMA" id="FPSCALH"/>
<keyword evidence="1" id="KW-0547">Nucleotide-binding</keyword>
<comment type="caution">
    <text evidence="4">The sequence shown here is derived from an EMBL/GenBank/DDBJ whole genome shotgun (WGS) entry which is preliminary data.</text>
</comment>
<protein>
    <submittedName>
        <fullName evidence="4">Pantothenate kinase 4</fullName>
    </submittedName>
</protein>
<evidence type="ECO:0000313" key="5">
    <source>
        <dbReference type="Proteomes" id="UP001149090"/>
    </source>
</evidence>
<dbReference type="GO" id="GO:0005829">
    <property type="term" value="C:cytosol"/>
    <property type="evidence" value="ECO:0007669"/>
    <property type="project" value="TreeGrafter"/>
</dbReference>
<proteinExistence type="predicted"/>
<dbReference type="EMBL" id="JAPDFW010000059">
    <property type="protein sequence ID" value="KAJ5077193.1"/>
    <property type="molecule type" value="Genomic_DNA"/>
</dbReference>
<dbReference type="Pfam" id="PF03630">
    <property type="entry name" value="Fumble"/>
    <property type="match status" value="1"/>
</dbReference>
<dbReference type="InterPro" id="IPR004567">
    <property type="entry name" value="Type_II_PanK"/>
</dbReference>
<keyword evidence="4" id="KW-0418">Kinase</keyword>
<dbReference type="OrthoDB" id="498611at2759"/>
<dbReference type="Gene3D" id="6.10.10.60">
    <property type="match status" value="1"/>
</dbReference>
<evidence type="ECO:0000256" key="2">
    <source>
        <dbReference type="ARBA" id="ARBA00022840"/>
    </source>
</evidence>
<dbReference type="PANTHER" id="PTHR12280:SF20">
    <property type="entry name" value="4'-PHOSPHOPANTETHEINE PHOSPHATASE"/>
    <property type="match status" value="1"/>
</dbReference>
<dbReference type="GO" id="GO:0004594">
    <property type="term" value="F:pantothenate kinase activity"/>
    <property type="evidence" value="ECO:0007669"/>
    <property type="project" value="TreeGrafter"/>
</dbReference>
<dbReference type="GO" id="GO:0015937">
    <property type="term" value="P:coenzyme A biosynthetic process"/>
    <property type="evidence" value="ECO:0007669"/>
    <property type="project" value="UniProtKB-KW"/>
</dbReference>
<dbReference type="GO" id="GO:0005524">
    <property type="term" value="F:ATP binding"/>
    <property type="evidence" value="ECO:0007669"/>
    <property type="project" value="UniProtKB-KW"/>
</dbReference>
<evidence type="ECO:0000256" key="3">
    <source>
        <dbReference type="ARBA" id="ARBA00022993"/>
    </source>
</evidence>
<keyword evidence="5" id="KW-1185">Reference proteome</keyword>
<gene>
    <name evidence="4" type="ORF">M0811_00513</name>
</gene>
<dbReference type="AlphaFoldDB" id="A0A9Q0LQN5"/>
<evidence type="ECO:0000256" key="1">
    <source>
        <dbReference type="ARBA" id="ARBA00022741"/>
    </source>
</evidence>
<accession>A0A9Q0LQN5</accession>
<dbReference type="SUPFAM" id="SSF53067">
    <property type="entry name" value="Actin-like ATPase domain"/>
    <property type="match status" value="2"/>
</dbReference>